<protein>
    <submittedName>
        <fullName evidence="2">Gamma-glutamyltransferase</fullName>
    </submittedName>
</protein>
<dbReference type="Proteomes" id="UP000003806">
    <property type="component" value="Chromosome"/>
</dbReference>
<gene>
    <name evidence="2" type="ORF">JonanDRAFT_1438</name>
</gene>
<sequence length="564" mass="60927">MNCSDLFSILCRSAAAAALLCCAAQPAAAKDSLMSFDPNYYPYPARRNVVYGSRGMVATSNPLAAQAGLEILKKGGNAVDAAIATAAALTVVEPTSNGLGSDNFSILWVNGQMYGINGSGRAPKALTLDAFKDLKTIPELGWKAVTVPVAPKTWAVLSQRFGKLPLSDVLAPAVSYARDGFTVQPTVAYYWNRSADKYISHSPEECREWRNVFAHDGKAPHAGELWKLPDHARTLELIGKTNAEAFYTGEIAKKIAAFSKATGGYITEEDLAAVEPEWVTPLHVNYRGYDVWELPPNGQGITALMALNILKGYTFTNRGPETAHLQIEAIKLAFADAMKYVADQRFSKVPVAEMISDEYGAKRRGLITDRAQVPEAGNLETSGTVYLCTADGEGNMVSFIQSNYGGFGSGVVVPETGISLNNRGRGFSLDPNHANVLAPGKRPYNTIIPGFLTKDGKPVGPFGVMGGFMQPQGHVQVLMNAIDFGMNPQQALDAPRWQWSNGLTVDAETSFPAEDVRKLQRMGHDIRYNTLEGTFGRGQIIWRTDDGTLVGGTESRTDGCIAAW</sequence>
<evidence type="ECO:0000313" key="2">
    <source>
        <dbReference type="EMBL" id="EHM13802.1"/>
    </source>
</evidence>
<dbReference type="PANTHER" id="PTHR43881:SF1">
    <property type="entry name" value="GAMMA-GLUTAMYLTRANSPEPTIDASE (AFU_ORTHOLOGUE AFUA_4G13580)"/>
    <property type="match status" value="1"/>
</dbReference>
<keyword evidence="2" id="KW-0808">Transferase</keyword>
<feature type="signal peptide" evidence="1">
    <location>
        <begin position="1"/>
        <end position="29"/>
    </location>
</feature>
<keyword evidence="1" id="KW-0732">Signal</keyword>
<dbReference type="InterPro" id="IPR043137">
    <property type="entry name" value="GGT_ssub_C"/>
</dbReference>
<dbReference type="AlphaFoldDB" id="H0UIQ7"/>
<dbReference type="PRINTS" id="PR01210">
    <property type="entry name" value="GGTRANSPTASE"/>
</dbReference>
<dbReference type="MEROPS" id="T03.025"/>
<evidence type="ECO:0000313" key="3">
    <source>
        <dbReference type="Proteomes" id="UP000003806"/>
    </source>
</evidence>
<dbReference type="InterPro" id="IPR043138">
    <property type="entry name" value="GGT_lsub"/>
</dbReference>
<reference evidence="2 3" key="1">
    <citation type="submission" date="2011-11" db="EMBL/GenBank/DDBJ databases">
        <title>The Noncontiguous Finished genome of Jonquetella anthropi DSM 22815.</title>
        <authorList>
            <consortium name="US DOE Joint Genome Institute (JGI-PGF)"/>
            <person name="Lucas S."/>
            <person name="Copeland A."/>
            <person name="Lapidus A."/>
            <person name="Glavina del Rio T."/>
            <person name="Dalin E."/>
            <person name="Tice H."/>
            <person name="Bruce D."/>
            <person name="Goodwin L."/>
            <person name="Pitluck S."/>
            <person name="Peters L."/>
            <person name="Mikhailova N."/>
            <person name="Held B."/>
            <person name="Kyrpides N."/>
            <person name="Mavromatis K."/>
            <person name="Ivanova N."/>
            <person name="Markowitz V."/>
            <person name="Cheng J.-F."/>
            <person name="Hugenholtz P."/>
            <person name="Woyke T."/>
            <person name="Wu D."/>
            <person name="Gronow S."/>
            <person name="Wellnitz S."/>
            <person name="Brambilla E."/>
            <person name="Klenk H.-P."/>
            <person name="Eisen J.A."/>
        </authorList>
    </citation>
    <scope>NUCLEOTIDE SEQUENCE [LARGE SCALE GENOMIC DNA]</scope>
    <source>
        <strain evidence="2 3">DSM 22815</strain>
    </source>
</reference>
<dbReference type="SUPFAM" id="SSF56235">
    <property type="entry name" value="N-terminal nucleophile aminohydrolases (Ntn hydrolases)"/>
    <property type="match status" value="1"/>
</dbReference>
<organism evidence="2 3">
    <name type="scientific">Jonquetella anthropi DSM 22815</name>
    <dbReference type="NCBI Taxonomy" id="885272"/>
    <lineage>
        <taxon>Bacteria</taxon>
        <taxon>Thermotogati</taxon>
        <taxon>Synergistota</taxon>
        <taxon>Synergistia</taxon>
        <taxon>Synergistales</taxon>
        <taxon>Dethiosulfovibrionaceae</taxon>
        <taxon>Jonquetella</taxon>
    </lineage>
</organism>
<dbReference type="STRING" id="885272.JonanDRAFT_1438"/>
<dbReference type="RefSeq" id="WP_008523356.1">
    <property type="nucleotide sequence ID" value="NZ_CM001376.1"/>
</dbReference>
<dbReference type="Pfam" id="PF01019">
    <property type="entry name" value="G_glu_transpept"/>
    <property type="match status" value="1"/>
</dbReference>
<evidence type="ECO:0000256" key="1">
    <source>
        <dbReference type="SAM" id="SignalP"/>
    </source>
</evidence>
<dbReference type="eggNOG" id="COG0405">
    <property type="taxonomic scope" value="Bacteria"/>
</dbReference>
<accession>H0UIQ7</accession>
<proteinExistence type="predicted"/>
<dbReference type="HOGENOM" id="CLU_014813_3_2_0"/>
<dbReference type="EMBL" id="CM001376">
    <property type="protein sequence ID" value="EHM13802.1"/>
    <property type="molecule type" value="Genomic_DNA"/>
</dbReference>
<dbReference type="GO" id="GO:0016740">
    <property type="term" value="F:transferase activity"/>
    <property type="evidence" value="ECO:0007669"/>
    <property type="project" value="UniProtKB-KW"/>
</dbReference>
<dbReference type="InterPro" id="IPR029055">
    <property type="entry name" value="Ntn_hydrolases_N"/>
</dbReference>
<dbReference type="InterPro" id="IPR052896">
    <property type="entry name" value="GGT-like_enzyme"/>
</dbReference>
<feature type="chain" id="PRO_5003540780" evidence="1">
    <location>
        <begin position="30"/>
        <end position="564"/>
    </location>
</feature>
<dbReference type="Gene3D" id="3.60.20.40">
    <property type="match status" value="1"/>
</dbReference>
<dbReference type="PANTHER" id="PTHR43881">
    <property type="entry name" value="GAMMA-GLUTAMYLTRANSPEPTIDASE (AFU_ORTHOLOGUE AFUA_4G13580)"/>
    <property type="match status" value="1"/>
</dbReference>
<keyword evidence="3" id="KW-1185">Reference proteome</keyword>
<name>H0UIQ7_9BACT</name>
<dbReference type="Gene3D" id="1.10.246.130">
    <property type="match status" value="1"/>
</dbReference>